<accession>A0ABY6HKQ9</accession>
<feature type="transmembrane region" description="Helical" evidence="1">
    <location>
        <begin position="45"/>
        <end position="70"/>
    </location>
</feature>
<dbReference type="InterPro" id="IPR032690">
    <property type="entry name" value="CarS"/>
</dbReference>
<keyword evidence="1" id="KW-1133">Transmembrane helix</keyword>
<evidence type="ECO:0008006" key="4">
    <source>
        <dbReference type="Google" id="ProtNLM"/>
    </source>
</evidence>
<dbReference type="PANTHER" id="PTHR39650:SF1">
    <property type="entry name" value="CDP-ARCHAEOL SYNTHASE"/>
    <property type="match status" value="1"/>
</dbReference>
<sequence length="248" mass="28539">MRRIKDDPNINPKDLRKETIFVASSAIILFIFLLIWSIIYTFIDAIVVMGLGFFMLVPAFVTNGMMVLAGKIKGIKSYPMDGGRYYKDGKRILGDGKTWNGFIGGWILGFVVSSIICWWFLNRIGEAQVYDNFKLIDQDYVLSFLDLIMNDDNHVNYPMYFLSQAVIALGSPIGDAIGSFIKRRTSLERGEVFLFWDQNDFVIVSSALALFFFPLRWYYWVFLLLITPLLTALANWVGYLINKKDVPW</sequence>
<evidence type="ECO:0000256" key="1">
    <source>
        <dbReference type="SAM" id="Phobius"/>
    </source>
</evidence>
<feature type="transmembrane region" description="Helical" evidence="1">
    <location>
        <begin position="99"/>
        <end position="121"/>
    </location>
</feature>
<keyword evidence="3" id="KW-1185">Reference proteome</keyword>
<proteinExistence type="predicted"/>
<name>A0ABY6HKQ9_9ARCH</name>
<evidence type="ECO:0000313" key="3">
    <source>
        <dbReference type="Proteomes" id="UP001208689"/>
    </source>
</evidence>
<dbReference type="PANTHER" id="PTHR39650">
    <property type="entry name" value="CDP-ARCHAEOL SYNTHASE"/>
    <property type="match status" value="1"/>
</dbReference>
<feature type="transmembrane region" description="Helical" evidence="1">
    <location>
        <begin position="219"/>
        <end position="241"/>
    </location>
</feature>
<keyword evidence="1" id="KW-0472">Membrane</keyword>
<feature type="transmembrane region" description="Helical" evidence="1">
    <location>
        <begin position="193"/>
        <end position="213"/>
    </location>
</feature>
<dbReference type="Proteomes" id="UP001208689">
    <property type="component" value="Chromosome"/>
</dbReference>
<keyword evidence="1" id="KW-0812">Transmembrane</keyword>
<feature type="transmembrane region" description="Helical" evidence="1">
    <location>
        <begin position="159"/>
        <end position="181"/>
    </location>
</feature>
<gene>
    <name evidence="2" type="ORF">NEF87_000385</name>
</gene>
<dbReference type="EMBL" id="CP104013">
    <property type="protein sequence ID" value="UYP44100.1"/>
    <property type="molecule type" value="Genomic_DNA"/>
</dbReference>
<evidence type="ECO:0000313" key="2">
    <source>
        <dbReference type="EMBL" id="UYP44100.1"/>
    </source>
</evidence>
<protein>
    <recommendedName>
        <fullName evidence="4">CDP-archaeol synthase</fullName>
    </recommendedName>
</protein>
<feature type="transmembrane region" description="Helical" evidence="1">
    <location>
        <begin position="20"/>
        <end position="39"/>
    </location>
</feature>
<dbReference type="Pfam" id="PF01864">
    <property type="entry name" value="CarS-like"/>
    <property type="match status" value="2"/>
</dbReference>
<reference evidence="2" key="1">
    <citation type="submission" date="2022-09" db="EMBL/GenBank/DDBJ databases">
        <title>Actin cytoskeleton and complex cell architecture in an #Asgard archaeon.</title>
        <authorList>
            <person name="Ponce Toledo R.I."/>
            <person name="Schleper C."/>
            <person name="Rodrigues Oliveira T."/>
            <person name="Wollweber F."/>
            <person name="Xu J."/>
            <person name="Rittmann S."/>
            <person name="Klingl A."/>
            <person name="Pilhofer M."/>
        </authorList>
    </citation>
    <scope>NUCLEOTIDE SEQUENCE</scope>
    <source>
        <strain evidence="2">B-35</strain>
    </source>
</reference>
<organism evidence="2 3">
    <name type="scientific">Candidatus Lokiarchaeum ossiferum</name>
    <dbReference type="NCBI Taxonomy" id="2951803"/>
    <lineage>
        <taxon>Archaea</taxon>
        <taxon>Promethearchaeati</taxon>
        <taxon>Promethearchaeota</taxon>
        <taxon>Promethearchaeia</taxon>
        <taxon>Promethearchaeales</taxon>
        <taxon>Promethearchaeaceae</taxon>
        <taxon>Candidatus Lokiarchaeum</taxon>
    </lineage>
</organism>